<reference evidence="2" key="1">
    <citation type="journal article" date="2019" name="Environ. Microbiol.">
        <title>Fungal ecological strategies reflected in gene transcription - a case study of two litter decomposers.</title>
        <authorList>
            <person name="Barbi F."/>
            <person name="Kohler A."/>
            <person name="Barry K."/>
            <person name="Baskaran P."/>
            <person name="Daum C."/>
            <person name="Fauchery L."/>
            <person name="Ihrmark K."/>
            <person name="Kuo A."/>
            <person name="LaButti K."/>
            <person name="Lipzen A."/>
            <person name="Morin E."/>
            <person name="Grigoriev I.V."/>
            <person name="Henrissat B."/>
            <person name="Lindahl B."/>
            <person name="Martin F."/>
        </authorList>
    </citation>
    <scope>NUCLEOTIDE SEQUENCE</scope>
    <source>
        <strain evidence="2">JB14</strain>
    </source>
</reference>
<feature type="compositionally biased region" description="Basic and acidic residues" evidence="1">
    <location>
        <begin position="30"/>
        <end position="43"/>
    </location>
</feature>
<dbReference type="AlphaFoldDB" id="A0A6A4HZM9"/>
<dbReference type="OrthoDB" id="10666654at2759"/>
<feature type="region of interest" description="Disordered" evidence="1">
    <location>
        <begin position="167"/>
        <end position="235"/>
    </location>
</feature>
<protein>
    <submittedName>
        <fullName evidence="2">Uncharacterized protein</fullName>
    </submittedName>
</protein>
<feature type="compositionally biased region" description="Polar residues" evidence="1">
    <location>
        <begin position="98"/>
        <end position="114"/>
    </location>
</feature>
<feature type="region of interest" description="Disordered" evidence="1">
    <location>
        <begin position="1"/>
        <end position="128"/>
    </location>
</feature>
<evidence type="ECO:0000313" key="3">
    <source>
        <dbReference type="Proteomes" id="UP000799118"/>
    </source>
</evidence>
<dbReference type="EMBL" id="ML769427">
    <property type="protein sequence ID" value="KAE9403233.1"/>
    <property type="molecule type" value="Genomic_DNA"/>
</dbReference>
<accession>A0A6A4HZM9</accession>
<feature type="compositionally biased region" description="Polar residues" evidence="1">
    <location>
        <begin position="191"/>
        <end position="215"/>
    </location>
</feature>
<gene>
    <name evidence="2" type="ORF">BT96DRAFT_936595</name>
</gene>
<evidence type="ECO:0000256" key="1">
    <source>
        <dbReference type="SAM" id="MobiDB-lite"/>
    </source>
</evidence>
<name>A0A6A4HZM9_9AGAR</name>
<sequence>MAYTIHNATATNNYNSQTAPARSSFGSKRTSIDESNRTHRDSIEAVLGSNNNSSERSNSGLPQPPRIEDSETRSRHRRGSSAASNPAAHRSTALYGASGTSVVNPTPNSRSSLSPPVASRPYSTVHSSVGSLVPEVTAYGDTTGTKGFGTGNDYERSDRAMYATVPGYYGNSTGTKGFGTGNTYEVKRVTPNGTGSTKGTPAGSAPNSLPTSRRGSNAGADDRASVKSRKPKFGDRLKATLESVTDKLAVVAK</sequence>
<evidence type="ECO:0000313" key="2">
    <source>
        <dbReference type="EMBL" id="KAE9403233.1"/>
    </source>
</evidence>
<organism evidence="2 3">
    <name type="scientific">Gymnopus androsaceus JB14</name>
    <dbReference type="NCBI Taxonomy" id="1447944"/>
    <lineage>
        <taxon>Eukaryota</taxon>
        <taxon>Fungi</taxon>
        <taxon>Dikarya</taxon>
        <taxon>Basidiomycota</taxon>
        <taxon>Agaricomycotina</taxon>
        <taxon>Agaricomycetes</taxon>
        <taxon>Agaricomycetidae</taxon>
        <taxon>Agaricales</taxon>
        <taxon>Marasmiineae</taxon>
        <taxon>Omphalotaceae</taxon>
        <taxon>Gymnopus</taxon>
    </lineage>
</organism>
<feature type="compositionally biased region" description="Polar residues" evidence="1">
    <location>
        <begin position="1"/>
        <end position="29"/>
    </location>
</feature>
<feature type="compositionally biased region" description="Low complexity" evidence="1">
    <location>
        <begin position="49"/>
        <end position="59"/>
    </location>
</feature>
<dbReference type="Proteomes" id="UP000799118">
    <property type="component" value="Unassembled WGS sequence"/>
</dbReference>
<proteinExistence type="predicted"/>
<keyword evidence="3" id="KW-1185">Reference proteome</keyword>